<evidence type="ECO:0000313" key="1">
    <source>
        <dbReference type="EMBL" id="RVW23103.1"/>
    </source>
</evidence>
<gene>
    <name evidence="1" type="ORF">CK203_099964</name>
</gene>
<proteinExistence type="predicted"/>
<dbReference type="AlphaFoldDB" id="A0A438CIQ8"/>
<accession>A0A438CIQ8</accession>
<evidence type="ECO:0000313" key="2">
    <source>
        <dbReference type="Proteomes" id="UP000288805"/>
    </source>
</evidence>
<organism evidence="1 2">
    <name type="scientific">Vitis vinifera</name>
    <name type="common">Grape</name>
    <dbReference type="NCBI Taxonomy" id="29760"/>
    <lineage>
        <taxon>Eukaryota</taxon>
        <taxon>Viridiplantae</taxon>
        <taxon>Streptophyta</taxon>
        <taxon>Embryophyta</taxon>
        <taxon>Tracheophyta</taxon>
        <taxon>Spermatophyta</taxon>
        <taxon>Magnoliopsida</taxon>
        <taxon>eudicotyledons</taxon>
        <taxon>Gunneridae</taxon>
        <taxon>Pentapetalae</taxon>
        <taxon>rosids</taxon>
        <taxon>Vitales</taxon>
        <taxon>Vitaceae</taxon>
        <taxon>Viteae</taxon>
        <taxon>Vitis</taxon>
    </lineage>
</organism>
<protein>
    <recommendedName>
        <fullName evidence="3">Serine/threonine-protein phosphatase 7 long form-like</fullName>
    </recommendedName>
</protein>
<evidence type="ECO:0008006" key="3">
    <source>
        <dbReference type="Google" id="ProtNLM"/>
    </source>
</evidence>
<sequence>MNKFQPLVVENDRTVACMLAVPSKYGMSLVQLFIEQAPNHYHLSNEMDHFTRLLACDTDVDDENERDEKDDRNDAINTNEIHLPNDDENFYERENIDLVMVQQIVECESIRYVNLEVGDRSNNPEVEFEVENTSPIASPHGTQVNISNDNLEATFAPISYHMPPTQQFLNMDGAINCVFIVRREHGASQLALGEEFAPYIEAKIKAKVVKADMNTWLFPARPDPKDTSVLTFQHQHQSSTIRVDPDMGHVDWPLIAALVERWRPETHTFHMPVDIDWHALCQELLGVRQTETDIHGASLRVSFITTHFSHLPPGVLDELWSWERLHVSHLSRSLPYAPVPIDERFLPDALESRWRVPLSHADTSHHVLVTYRDEFDRQRFD</sequence>
<comment type="caution">
    <text evidence="1">The sequence shown here is derived from an EMBL/GenBank/DDBJ whole genome shotgun (WGS) entry which is preliminary data.</text>
</comment>
<dbReference type="Proteomes" id="UP000288805">
    <property type="component" value="Unassembled WGS sequence"/>
</dbReference>
<reference evidence="1 2" key="1">
    <citation type="journal article" date="2018" name="PLoS Genet.">
        <title>Population sequencing reveals clonal diversity and ancestral inbreeding in the grapevine cultivar Chardonnay.</title>
        <authorList>
            <person name="Roach M.J."/>
            <person name="Johnson D.L."/>
            <person name="Bohlmann J."/>
            <person name="van Vuuren H.J."/>
            <person name="Jones S.J."/>
            <person name="Pretorius I.S."/>
            <person name="Schmidt S.A."/>
            <person name="Borneman A.R."/>
        </authorList>
    </citation>
    <scope>NUCLEOTIDE SEQUENCE [LARGE SCALE GENOMIC DNA]</scope>
    <source>
        <strain evidence="2">cv. Chardonnay</strain>
        <tissue evidence="1">Leaf</tissue>
    </source>
</reference>
<dbReference type="EMBL" id="QGNW01002207">
    <property type="protein sequence ID" value="RVW23103.1"/>
    <property type="molecule type" value="Genomic_DNA"/>
</dbReference>
<name>A0A438CIQ8_VITVI</name>